<evidence type="ECO:0000256" key="6">
    <source>
        <dbReference type="RuleBase" id="RU366058"/>
    </source>
</evidence>
<evidence type="ECO:0000256" key="5">
    <source>
        <dbReference type="ARBA" id="ARBA00023136"/>
    </source>
</evidence>
<evidence type="ECO:0000256" key="3">
    <source>
        <dbReference type="ARBA" id="ARBA00022692"/>
    </source>
</evidence>
<reference evidence="8 9" key="1">
    <citation type="submission" date="2019-11" db="EMBL/GenBank/DDBJ databases">
        <title>Novel species isolated from a subtropical stream in China.</title>
        <authorList>
            <person name="Lu H."/>
        </authorList>
    </citation>
    <scope>NUCLEOTIDE SEQUENCE [LARGE SCALE GENOMIC DNA]</scope>
    <source>
        <strain evidence="8 9">FT92W</strain>
    </source>
</reference>
<evidence type="ECO:0000256" key="4">
    <source>
        <dbReference type="ARBA" id="ARBA00022989"/>
    </source>
</evidence>
<feature type="transmembrane region" description="Helical" evidence="6">
    <location>
        <begin position="162"/>
        <end position="182"/>
    </location>
</feature>
<feature type="transmembrane region" description="Helical" evidence="6">
    <location>
        <begin position="225"/>
        <end position="245"/>
    </location>
</feature>
<dbReference type="EMBL" id="WKJJ01000007">
    <property type="protein sequence ID" value="MRV72728.1"/>
    <property type="molecule type" value="Genomic_DNA"/>
</dbReference>
<dbReference type="GO" id="GO:0005886">
    <property type="term" value="C:plasma membrane"/>
    <property type="evidence" value="ECO:0007669"/>
    <property type="project" value="UniProtKB-SubCell"/>
</dbReference>
<evidence type="ECO:0000313" key="8">
    <source>
        <dbReference type="EMBL" id="MRV72728.1"/>
    </source>
</evidence>
<organism evidence="8 9">
    <name type="scientific">Pseudoduganella rivuli</name>
    <dbReference type="NCBI Taxonomy" id="2666085"/>
    <lineage>
        <taxon>Bacteria</taxon>
        <taxon>Pseudomonadati</taxon>
        <taxon>Pseudomonadota</taxon>
        <taxon>Betaproteobacteria</taxon>
        <taxon>Burkholderiales</taxon>
        <taxon>Oxalobacteraceae</taxon>
        <taxon>Telluria group</taxon>
        <taxon>Pseudoduganella</taxon>
    </lineage>
</organism>
<evidence type="ECO:0000259" key="7">
    <source>
        <dbReference type="Pfam" id="PF09335"/>
    </source>
</evidence>
<evidence type="ECO:0000256" key="2">
    <source>
        <dbReference type="ARBA" id="ARBA00022475"/>
    </source>
</evidence>
<comment type="caution">
    <text evidence="8">The sequence shown here is derived from an EMBL/GenBank/DDBJ whole genome shotgun (WGS) entry which is preliminary data.</text>
</comment>
<keyword evidence="2 6" id="KW-1003">Cell membrane</keyword>
<keyword evidence="4 6" id="KW-1133">Transmembrane helix</keyword>
<proteinExistence type="inferred from homology"/>
<comment type="similarity">
    <text evidence="6">Belongs to the TVP38/TMEM64 family.</text>
</comment>
<dbReference type="InterPro" id="IPR015414">
    <property type="entry name" value="TMEM64"/>
</dbReference>
<dbReference type="PANTHER" id="PTHR12677">
    <property type="entry name" value="GOLGI APPARATUS MEMBRANE PROTEIN TVP38-RELATED"/>
    <property type="match status" value="1"/>
</dbReference>
<keyword evidence="9" id="KW-1185">Reference proteome</keyword>
<protein>
    <recommendedName>
        <fullName evidence="6">TVP38/TMEM64 family membrane protein</fullName>
    </recommendedName>
</protein>
<feature type="transmembrane region" description="Helical" evidence="6">
    <location>
        <begin position="117"/>
        <end position="138"/>
    </location>
</feature>
<gene>
    <name evidence="8" type="ORF">GJ700_13520</name>
</gene>
<accession>A0A7X2INJ5</accession>
<evidence type="ECO:0000256" key="1">
    <source>
        <dbReference type="ARBA" id="ARBA00004651"/>
    </source>
</evidence>
<keyword evidence="3 6" id="KW-0812">Transmembrane</keyword>
<dbReference type="Pfam" id="PF09335">
    <property type="entry name" value="VTT_dom"/>
    <property type="match status" value="1"/>
</dbReference>
<keyword evidence="5 6" id="KW-0472">Membrane</keyword>
<feature type="transmembrane region" description="Helical" evidence="6">
    <location>
        <begin position="194"/>
        <end position="213"/>
    </location>
</feature>
<feature type="domain" description="VTT" evidence="7">
    <location>
        <begin position="98"/>
        <end position="214"/>
    </location>
</feature>
<sequence>MDPFSRPTTSMSWRRYWAASWKNAMPPEERRERVLRRRLIGLGVAIALLLALAASWAWSPMKSMLDLDTIVAALRGFGQSFGVPAAIAGFALAVATAVPLTFLTLVAIVAFGPWTGFAVALPGALAGSAISYGLGMLLGREAVARLAGARINMVSQRLGERGLLAIVLIRLVPVAPFPIVNMVAGASHIRLRDLLLGTAIGMAPSTLFMMFFVDTIIASMKQPSGFGFGLLAVTVLLLAAGGLGLKRWISRQGR</sequence>
<name>A0A7X2INJ5_9BURK</name>
<dbReference type="InterPro" id="IPR032816">
    <property type="entry name" value="VTT_dom"/>
</dbReference>
<dbReference type="AlphaFoldDB" id="A0A7X2INJ5"/>
<feature type="transmembrane region" description="Helical" evidence="6">
    <location>
        <begin position="81"/>
        <end position="110"/>
    </location>
</feature>
<dbReference type="Proteomes" id="UP000446768">
    <property type="component" value="Unassembled WGS sequence"/>
</dbReference>
<evidence type="ECO:0000313" key="9">
    <source>
        <dbReference type="Proteomes" id="UP000446768"/>
    </source>
</evidence>
<dbReference type="PANTHER" id="PTHR12677:SF59">
    <property type="entry name" value="GOLGI APPARATUS MEMBRANE PROTEIN TVP38-RELATED"/>
    <property type="match status" value="1"/>
</dbReference>
<comment type="subcellular location">
    <subcellularLocation>
        <location evidence="1 6">Cell membrane</location>
        <topology evidence="1 6">Multi-pass membrane protein</topology>
    </subcellularLocation>
</comment>